<dbReference type="PANTHER" id="PTHR43208">
    <property type="entry name" value="ABC TRANSPORTER SUBSTRATE-BINDING PROTEIN"/>
    <property type="match status" value="1"/>
</dbReference>
<feature type="domain" description="ABC transporter substrate-binding protein PnrA-like" evidence="2">
    <location>
        <begin position="302"/>
        <end position="578"/>
    </location>
</feature>
<dbReference type="Proteomes" id="UP000184423">
    <property type="component" value="Unassembled WGS sequence"/>
</dbReference>
<keyword evidence="1" id="KW-0732">Signal</keyword>
<dbReference type="InterPro" id="IPR052910">
    <property type="entry name" value="ABC-Purine-Binding"/>
</dbReference>
<dbReference type="EMBL" id="FQVG01000046">
    <property type="protein sequence ID" value="SHF24712.1"/>
    <property type="molecule type" value="Genomic_DNA"/>
</dbReference>
<evidence type="ECO:0000313" key="4">
    <source>
        <dbReference type="Proteomes" id="UP000184423"/>
    </source>
</evidence>
<evidence type="ECO:0000256" key="1">
    <source>
        <dbReference type="ARBA" id="ARBA00022729"/>
    </source>
</evidence>
<dbReference type="RefSeq" id="WP_084106728.1">
    <property type="nucleotide sequence ID" value="NZ_FQVG01000046.1"/>
</dbReference>
<dbReference type="InterPro" id="IPR003760">
    <property type="entry name" value="PnrA-like"/>
</dbReference>
<evidence type="ECO:0000313" key="3">
    <source>
        <dbReference type="EMBL" id="SHF24712.1"/>
    </source>
</evidence>
<name>A0A1M5A4E4_9CLOT</name>
<evidence type="ECO:0000259" key="2">
    <source>
        <dbReference type="Pfam" id="PF02608"/>
    </source>
</evidence>
<dbReference type="AlphaFoldDB" id="A0A1M5A4E4"/>
<dbReference type="GO" id="GO:0005886">
    <property type="term" value="C:plasma membrane"/>
    <property type="evidence" value="ECO:0007669"/>
    <property type="project" value="InterPro"/>
</dbReference>
<sequence>MKNNVLNEAREHYSAARRLAIKEYNKYASKGESGYLPSLEGVIKNTDIVSEVNLGIVEIPLKKVVGTYSHLRSLSFARNFMPLLNENTEMQTKWVNLCAAHLEEGIRDPIKVYEYLNWFYVVEGNKRVSVLKYFDAYSIPADVTRIIPKYDENNHDIKIYYEFLNFNKITGLNSIYFSKKNRFNRLLKAIDSLNIESEAFKENRYKYFERYIYIPFREIYISLGGKNIPITTGDALFEYFKLYGLPFIDTSKEEVTQRIRLLIPELKSLSNVDYANIQTSPLEVKENLIQTLSTFVIPKKKLKVLFAYAGTIESSGWTYAHELGRQHIEEVLKEQVSTEYVENVPFGEGAYNVFKDLAEVGYDVIFTTSPIYHNETLKCALEYPDIKFFNCSEFSPYTQVNNYFGRTYEPRFLTGLIAGALTKNNKIGYVATSPSHEVISSINAFSLGAKLVNPYASVYVVWTGDWNKGDKSIDADKKLIELGVDIISNMTIDVNHPVTKMFGVYSMLTSINSETQKPEKYYAAPIWRWGIFYEKILKSVLNEQVKNITDIFTGTNKSYNFWWGIDAGVLDIYYSKNDVPEETQKLVEFMKRMIADGLYNPFTGPIYDNTGMLRIEKGDTATYEQILSMKWYVDNVVLLET</sequence>
<dbReference type="Gene3D" id="3.40.50.2300">
    <property type="match status" value="2"/>
</dbReference>
<gene>
    <name evidence="3" type="ORF">SAMN02746091_02086</name>
</gene>
<keyword evidence="3" id="KW-0449">Lipoprotein</keyword>
<proteinExistence type="predicted"/>
<accession>A0A1M5A4E4</accession>
<dbReference type="Pfam" id="PF02608">
    <property type="entry name" value="Bmp"/>
    <property type="match status" value="1"/>
</dbReference>
<dbReference type="PANTHER" id="PTHR43208:SF1">
    <property type="entry name" value="ABC TRANSPORTER SUBSTRATE-BINDING PROTEIN"/>
    <property type="match status" value="1"/>
</dbReference>
<reference evidence="4" key="1">
    <citation type="submission" date="2016-11" db="EMBL/GenBank/DDBJ databases">
        <authorList>
            <person name="Varghese N."/>
            <person name="Submissions S."/>
        </authorList>
    </citation>
    <scope>NUCLEOTIDE SEQUENCE [LARGE SCALE GENOMIC DNA]</scope>
    <source>
        <strain evidence="4">DSM 10124</strain>
    </source>
</reference>
<keyword evidence="4" id="KW-1185">Reference proteome</keyword>
<protein>
    <submittedName>
        <fullName evidence="3">Basic membrane lipoprotein Med, substrate-binding protein (PBP1-ABC) superfamily</fullName>
    </submittedName>
</protein>
<organism evidence="3 4">
    <name type="scientific">Caloramator proteoclasticus DSM 10124</name>
    <dbReference type="NCBI Taxonomy" id="1121262"/>
    <lineage>
        <taxon>Bacteria</taxon>
        <taxon>Bacillati</taxon>
        <taxon>Bacillota</taxon>
        <taxon>Clostridia</taxon>
        <taxon>Eubacteriales</taxon>
        <taxon>Clostridiaceae</taxon>
        <taxon>Caloramator</taxon>
    </lineage>
</organism>
<dbReference type="CDD" id="cd19963">
    <property type="entry name" value="PBP1_BMP-like"/>
    <property type="match status" value="1"/>
</dbReference>